<proteinExistence type="predicted"/>
<comment type="caution">
    <text evidence="2">The sequence shown here is derived from an EMBL/GenBank/DDBJ whole genome shotgun (WGS) entry which is preliminary data.</text>
</comment>
<reference evidence="2 3" key="1">
    <citation type="submission" date="2019-05" db="EMBL/GenBank/DDBJ databases">
        <title>Another draft genome of Portunus trituberculatus and its Hox gene families provides insights of decapod evolution.</title>
        <authorList>
            <person name="Jeong J.-H."/>
            <person name="Song I."/>
            <person name="Kim S."/>
            <person name="Choi T."/>
            <person name="Kim D."/>
            <person name="Ryu S."/>
            <person name="Kim W."/>
        </authorList>
    </citation>
    <scope>NUCLEOTIDE SEQUENCE [LARGE SCALE GENOMIC DNA]</scope>
    <source>
        <tissue evidence="2">Muscle</tissue>
    </source>
</reference>
<sequence>MKNRNVSLAGATTFPVPPRFIAPYCRYIHGRPRASRLTTTAVLKGLKGKMVNQVLCGSTLGRTTLELRGSCEEERLHASANPAPPGKPTGHPSPTKIACAAVADPYRPPPASAPPLLFPRHFPFSFFHSRGSSNV</sequence>
<dbReference type="AlphaFoldDB" id="A0A5B7F4K3"/>
<evidence type="ECO:0000256" key="1">
    <source>
        <dbReference type="SAM" id="MobiDB-lite"/>
    </source>
</evidence>
<accession>A0A5B7F4K3</accession>
<protein>
    <submittedName>
        <fullName evidence="2">Uncharacterized protein</fullName>
    </submittedName>
</protein>
<organism evidence="2 3">
    <name type="scientific">Portunus trituberculatus</name>
    <name type="common">Swimming crab</name>
    <name type="synonym">Neptunus trituberculatus</name>
    <dbReference type="NCBI Taxonomy" id="210409"/>
    <lineage>
        <taxon>Eukaryota</taxon>
        <taxon>Metazoa</taxon>
        <taxon>Ecdysozoa</taxon>
        <taxon>Arthropoda</taxon>
        <taxon>Crustacea</taxon>
        <taxon>Multicrustacea</taxon>
        <taxon>Malacostraca</taxon>
        <taxon>Eumalacostraca</taxon>
        <taxon>Eucarida</taxon>
        <taxon>Decapoda</taxon>
        <taxon>Pleocyemata</taxon>
        <taxon>Brachyura</taxon>
        <taxon>Eubrachyura</taxon>
        <taxon>Portunoidea</taxon>
        <taxon>Portunidae</taxon>
        <taxon>Portuninae</taxon>
        <taxon>Portunus</taxon>
    </lineage>
</organism>
<dbReference type="Proteomes" id="UP000324222">
    <property type="component" value="Unassembled WGS sequence"/>
</dbReference>
<name>A0A5B7F4K3_PORTR</name>
<feature type="region of interest" description="Disordered" evidence="1">
    <location>
        <begin position="73"/>
        <end position="96"/>
    </location>
</feature>
<gene>
    <name evidence="2" type="ORF">E2C01_035582</name>
</gene>
<dbReference type="EMBL" id="VSRR010005257">
    <property type="protein sequence ID" value="MPC41971.1"/>
    <property type="molecule type" value="Genomic_DNA"/>
</dbReference>
<evidence type="ECO:0000313" key="3">
    <source>
        <dbReference type="Proteomes" id="UP000324222"/>
    </source>
</evidence>
<evidence type="ECO:0000313" key="2">
    <source>
        <dbReference type="EMBL" id="MPC41971.1"/>
    </source>
</evidence>
<keyword evidence="3" id="KW-1185">Reference proteome</keyword>